<keyword evidence="4" id="KW-1003">Cell membrane</keyword>
<evidence type="ECO:0000256" key="13">
    <source>
        <dbReference type="ARBA" id="ARBA00023180"/>
    </source>
</evidence>
<keyword evidence="5" id="KW-0964">Secreted</keyword>
<evidence type="ECO:0000256" key="1">
    <source>
        <dbReference type="ARBA" id="ARBA00004609"/>
    </source>
</evidence>
<evidence type="ECO:0000256" key="14">
    <source>
        <dbReference type="ARBA" id="ARBA00023288"/>
    </source>
</evidence>
<reference evidence="18 19" key="1">
    <citation type="submission" date="2024-03" db="EMBL/GenBank/DDBJ databases">
        <title>Genome-scale model development and genomic sequencing of the oleaginous clade Lipomyces.</title>
        <authorList>
            <consortium name="Lawrence Berkeley National Laboratory"/>
            <person name="Czajka J.J."/>
            <person name="Han Y."/>
            <person name="Kim J."/>
            <person name="Mondo S.J."/>
            <person name="Hofstad B.A."/>
            <person name="Robles A."/>
            <person name="Haridas S."/>
            <person name="Riley R."/>
            <person name="LaButti K."/>
            <person name="Pangilinan J."/>
            <person name="Andreopoulos W."/>
            <person name="Lipzen A."/>
            <person name="Yan J."/>
            <person name="Wang M."/>
            <person name="Ng V."/>
            <person name="Grigoriev I.V."/>
            <person name="Spatafora J.W."/>
            <person name="Magnuson J.K."/>
            <person name="Baker S.E."/>
            <person name="Pomraning K.R."/>
        </authorList>
    </citation>
    <scope>NUCLEOTIDE SEQUENCE [LARGE SCALE GENOMIC DNA]</scope>
    <source>
        <strain evidence="18 19">Phaff 52-87</strain>
    </source>
</reference>
<feature type="disulfide bond" evidence="15">
    <location>
        <begin position="33"/>
        <end position="64"/>
    </location>
</feature>
<proteinExistence type="inferred from homology"/>
<evidence type="ECO:0000256" key="12">
    <source>
        <dbReference type="ARBA" id="ARBA00023157"/>
    </source>
</evidence>
<feature type="signal peptide" evidence="16">
    <location>
        <begin position="1"/>
        <end position="22"/>
    </location>
</feature>
<evidence type="ECO:0000256" key="16">
    <source>
        <dbReference type="SAM" id="SignalP"/>
    </source>
</evidence>
<keyword evidence="11" id="KW-0472">Membrane</keyword>
<evidence type="ECO:0000256" key="15">
    <source>
        <dbReference type="PROSITE-ProRule" id="PRU01356"/>
    </source>
</evidence>
<feature type="disulfide bond" evidence="15">
    <location>
        <begin position="43"/>
        <end position="50"/>
    </location>
</feature>
<dbReference type="PROSITE" id="PS52012">
    <property type="entry name" value="CFEM"/>
    <property type="match status" value="1"/>
</dbReference>
<name>A0ABR1FCM7_9ASCO</name>
<keyword evidence="19" id="KW-1185">Reference proteome</keyword>
<evidence type="ECO:0000256" key="2">
    <source>
        <dbReference type="ARBA" id="ARBA00004613"/>
    </source>
</evidence>
<dbReference type="PANTHER" id="PTHR37928">
    <property type="entry name" value="CFEM DOMAIN PROTEIN (AFU_ORTHOLOGUE AFUA_6G14090)"/>
    <property type="match status" value="1"/>
</dbReference>
<keyword evidence="10 15" id="KW-0408">Iron</keyword>
<dbReference type="SMART" id="SM00747">
    <property type="entry name" value="CFEM"/>
    <property type="match status" value="2"/>
</dbReference>
<keyword evidence="8 15" id="KW-0479">Metal-binding</keyword>
<evidence type="ECO:0000256" key="11">
    <source>
        <dbReference type="ARBA" id="ARBA00023136"/>
    </source>
</evidence>
<feature type="disulfide bond" evidence="15">
    <location>
        <begin position="29"/>
        <end position="69"/>
    </location>
</feature>
<dbReference type="Proteomes" id="UP001498771">
    <property type="component" value="Unassembled WGS sequence"/>
</dbReference>
<protein>
    <recommendedName>
        <fullName evidence="17">CFEM domain-containing protein</fullName>
    </recommendedName>
</protein>
<keyword evidence="6 15" id="KW-0349">Heme</keyword>
<evidence type="ECO:0000256" key="6">
    <source>
        <dbReference type="ARBA" id="ARBA00022617"/>
    </source>
</evidence>
<keyword evidence="14" id="KW-0449">Lipoprotein</keyword>
<accession>A0ABR1FCM7</accession>
<sequence length="241" mass="26387">MRSISRAFALLLLSYLVAVVAAVSDAPSCFQPCIDNTKIISPCSLDDTECYCRDESYQSALYGCLYSQCTSKELLFAQNMATSQCVKFNVQPGANPHIAKRFDVRNYRRDGYSSGMSLSSTRLSSSRLSSSRFSSYGYSSSMPYGFSSAVPVSSAVFHAEAPAHSKHIVKRMEVLGMNDCGQSCFYSKLLVAGCDPTDLSCVCSAAYFNAVTDCLVDNCYDQIPLAFKTRLDLCAVNQPLY</sequence>
<feature type="domain" description="CFEM" evidence="17">
    <location>
        <begin position="2"/>
        <end position="115"/>
    </location>
</feature>
<feature type="disulfide bond" evidence="15">
    <location>
        <begin position="52"/>
        <end position="85"/>
    </location>
</feature>
<dbReference type="InterPro" id="IPR051735">
    <property type="entry name" value="CFEM_domain"/>
</dbReference>
<keyword evidence="7" id="KW-0336">GPI-anchor</keyword>
<dbReference type="EMBL" id="JBBJBU010000001">
    <property type="protein sequence ID" value="KAK7207605.1"/>
    <property type="molecule type" value="Genomic_DNA"/>
</dbReference>
<evidence type="ECO:0000313" key="18">
    <source>
        <dbReference type="EMBL" id="KAK7207605.1"/>
    </source>
</evidence>
<keyword evidence="13" id="KW-0325">Glycoprotein</keyword>
<feature type="binding site" description="axial binding residue" evidence="15">
    <location>
        <position position="47"/>
    </location>
    <ligand>
        <name>heme</name>
        <dbReference type="ChEBI" id="CHEBI:30413"/>
    </ligand>
    <ligandPart>
        <name>Fe</name>
        <dbReference type="ChEBI" id="CHEBI:18248"/>
    </ligandPart>
</feature>
<evidence type="ECO:0000313" key="19">
    <source>
        <dbReference type="Proteomes" id="UP001498771"/>
    </source>
</evidence>
<evidence type="ECO:0000256" key="7">
    <source>
        <dbReference type="ARBA" id="ARBA00022622"/>
    </source>
</evidence>
<evidence type="ECO:0000256" key="10">
    <source>
        <dbReference type="ARBA" id="ARBA00023004"/>
    </source>
</evidence>
<keyword evidence="12 15" id="KW-1015">Disulfide bond</keyword>
<evidence type="ECO:0000256" key="9">
    <source>
        <dbReference type="ARBA" id="ARBA00022729"/>
    </source>
</evidence>
<feature type="chain" id="PRO_5045515377" description="CFEM domain-containing protein" evidence="16">
    <location>
        <begin position="23"/>
        <end position="241"/>
    </location>
</feature>
<dbReference type="GeneID" id="90035619"/>
<comment type="similarity">
    <text evidence="3">Belongs to the RBT5 family.</text>
</comment>
<evidence type="ECO:0000256" key="5">
    <source>
        <dbReference type="ARBA" id="ARBA00022525"/>
    </source>
</evidence>
<dbReference type="InterPro" id="IPR008427">
    <property type="entry name" value="Extracellular_membr_CFEM_dom"/>
</dbReference>
<comment type="subcellular location">
    <subcellularLocation>
        <location evidence="1">Cell membrane</location>
        <topology evidence="1">Lipid-anchor</topology>
        <topology evidence="1">GPI-anchor</topology>
    </subcellularLocation>
    <subcellularLocation>
        <location evidence="2">Secreted</location>
    </subcellularLocation>
</comment>
<dbReference type="Pfam" id="PF05730">
    <property type="entry name" value="CFEM"/>
    <property type="match status" value="2"/>
</dbReference>
<evidence type="ECO:0000256" key="4">
    <source>
        <dbReference type="ARBA" id="ARBA00022475"/>
    </source>
</evidence>
<evidence type="ECO:0000256" key="8">
    <source>
        <dbReference type="ARBA" id="ARBA00022723"/>
    </source>
</evidence>
<keyword evidence="9 16" id="KW-0732">Signal</keyword>
<dbReference type="PANTHER" id="PTHR37928:SF2">
    <property type="entry name" value="GPI ANCHORED CFEM DOMAIN PROTEIN (AFU_ORTHOLOGUE AFUA_6G10580)"/>
    <property type="match status" value="1"/>
</dbReference>
<evidence type="ECO:0000256" key="3">
    <source>
        <dbReference type="ARBA" id="ARBA00010031"/>
    </source>
</evidence>
<evidence type="ECO:0000259" key="17">
    <source>
        <dbReference type="PROSITE" id="PS52012"/>
    </source>
</evidence>
<organism evidence="18 19">
    <name type="scientific">Myxozyma melibiosi</name>
    <dbReference type="NCBI Taxonomy" id="54550"/>
    <lineage>
        <taxon>Eukaryota</taxon>
        <taxon>Fungi</taxon>
        <taxon>Dikarya</taxon>
        <taxon>Ascomycota</taxon>
        <taxon>Saccharomycotina</taxon>
        <taxon>Lipomycetes</taxon>
        <taxon>Lipomycetales</taxon>
        <taxon>Lipomycetaceae</taxon>
        <taxon>Myxozyma</taxon>
    </lineage>
</organism>
<comment type="caution">
    <text evidence="18">The sequence shown here is derived from an EMBL/GenBank/DDBJ whole genome shotgun (WGS) entry which is preliminary data.</text>
</comment>
<dbReference type="RefSeq" id="XP_064770638.1">
    <property type="nucleotide sequence ID" value="XM_064910107.1"/>
</dbReference>
<gene>
    <name evidence="18" type="ORF">BZA70DRAFT_19934</name>
</gene>